<dbReference type="GO" id="GO:0003677">
    <property type="term" value="F:DNA binding"/>
    <property type="evidence" value="ECO:0007669"/>
    <property type="project" value="UniProtKB-KW"/>
</dbReference>
<dbReference type="OrthoDB" id="163346at2"/>
<dbReference type="InterPro" id="IPR036390">
    <property type="entry name" value="WH_DNA-bd_sf"/>
</dbReference>
<proteinExistence type="predicted"/>
<keyword evidence="1" id="KW-0805">Transcription regulation</keyword>
<dbReference type="PANTHER" id="PTHR42756:SF1">
    <property type="entry name" value="TRANSCRIPTIONAL REPRESSOR OF EMRAB OPERON"/>
    <property type="match status" value="1"/>
</dbReference>
<evidence type="ECO:0000256" key="3">
    <source>
        <dbReference type="ARBA" id="ARBA00023163"/>
    </source>
</evidence>
<organism evidence="5 6">
    <name type="scientific">Culicoidibacter larvae</name>
    <dbReference type="NCBI Taxonomy" id="2579976"/>
    <lineage>
        <taxon>Bacteria</taxon>
        <taxon>Bacillati</taxon>
        <taxon>Bacillota</taxon>
        <taxon>Culicoidibacteria</taxon>
        <taxon>Culicoidibacterales</taxon>
        <taxon>Culicoidibacteraceae</taxon>
        <taxon>Culicoidibacter</taxon>
    </lineage>
</organism>
<dbReference type="GO" id="GO:0003700">
    <property type="term" value="F:DNA-binding transcription factor activity"/>
    <property type="evidence" value="ECO:0007669"/>
    <property type="project" value="InterPro"/>
</dbReference>
<dbReference type="Proteomes" id="UP000306912">
    <property type="component" value="Unassembled WGS sequence"/>
</dbReference>
<keyword evidence="2" id="KW-0238">DNA-binding</keyword>
<dbReference type="SMART" id="SM00347">
    <property type="entry name" value="HTH_MARR"/>
    <property type="match status" value="1"/>
</dbReference>
<evidence type="ECO:0000256" key="2">
    <source>
        <dbReference type="ARBA" id="ARBA00023125"/>
    </source>
</evidence>
<keyword evidence="3" id="KW-0804">Transcription</keyword>
<reference evidence="5 6" key="1">
    <citation type="submission" date="2019-05" db="EMBL/GenBank/DDBJ databases">
        <title>Culicoidintestinum kansasii gen. nov., sp. nov. from the gastrointestinal tract of the biting midge, Culicoides sonorensis.</title>
        <authorList>
            <person name="Neupane S."/>
            <person name="Ghosh A."/>
            <person name="Gunther S."/>
            <person name="Martin K."/>
            <person name="Zurek L."/>
        </authorList>
    </citation>
    <scope>NUCLEOTIDE SEQUENCE [LARGE SCALE GENOMIC DNA]</scope>
    <source>
        <strain evidence="5 6">CS-1</strain>
    </source>
</reference>
<evidence type="ECO:0000313" key="5">
    <source>
        <dbReference type="EMBL" id="TLG75362.1"/>
    </source>
</evidence>
<dbReference type="InParanoid" id="A0A5R8QEJ2"/>
<dbReference type="InterPro" id="IPR023187">
    <property type="entry name" value="Tscrpt_reg_MarR-type_CS"/>
</dbReference>
<dbReference type="Pfam" id="PF01047">
    <property type="entry name" value="MarR"/>
    <property type="match status" value="1"/>
</dbReference>
<name>A0A5R8QEJ2_9FIRM</name>
<dbReference type="PROSITE" id="PS50995">
    <property type="entry name" value="HTH_MARR_2"/>
    <property type="match status" value="1"/>
</dbReference>
<dbReference type="Gene3D" id="1.10.10.10">
    <property type="entry name" value="Winged helix-like DNA-binding domain superfamily/Winged helix DNA-binding domain"/>
    <property type="match status" value="1"/>
</dbReference>
<evidence type="ECO:0000313" key="6">
    <source>
        <dbReference type="Proteomes" id="UP000306912"/>
    </source>
</evidence>
<evidence type="ECO:0000259" key="4">
    <source>
        <dbReference type="PROSITE" id="PS50995"/>
    </source>
</evidence>
<gene>
    <name evidence="5" type="ORF">FEZ08_04755</name>
</gene>
<protein>
    <submittedName>
        <fullName evidence="5">MarR family transcriptional regulator</fullName>
    </submittedName>
</protein>
<accession>A0A5R8QEJ2</accession>
<feature type="domain" description="HTH marR-type" evidence="4">
    <location>
        <begin position="11"/>
        <end position="148"/>
    </location>
</feature>
<dbReference type="AlphaFoldDB" id="A0A5R8QEJ2"/>
<dbReference type="PROSITE" id="PS01117">
    <property type="entry name" value="HTH_MARR_1"/>
    <property type="match status" value="1"/>
</dbReference>
<dbReference type="PANTHER" id="PTHR42756">
    <property type="entry name" value="TRANSCRIPTIONAL REGULATOR, MARR"/>
    <property type="match status" value="1"/>
</dbReference>
<dbReference type="PRINTS" id="PR00598">
    <property type="entry name" value="HTHMARR"/>
</dbReference>
<dbReference type="InterPro" id="IPR000835">
    <property type="entry name" value="HTH_MarR-typ"/>
</dbReference>
<evidence type="ECO:0000256" key="1">
    <source>
        <dbReference type="ARBA" id="ARBA00023015"/>
    </source>
</evidence>
<dbReference type="EMBL" id="VBWP01000003">
    <property type="protein sequence ID" value="TLG75362.1"/>
    <property type="molecule type" value="Genomic_DNA"/>
</dbReference>
<dbReference type="SUPFAM" id="SSF46785">
    <property type="entry name" value="Winged helix' DNA-binding domain"/>
    <property type="match status" value="1"/>
</dbReference>
<sequence>MIRGEKMADKEENLAIELLHSINMLRKVSHNLAHEPGKHLKRNEQMIIMYLRKHSGQGDLKISDLGKLLELAPSTISPIIHSLETNGFIERYHNQDDRRVAYIRLSKYGFEQAEKVRKNFRETLQGLADYLGQEDTEKLVEILRKTYKYATKVQQERKEDTK</sequence>
<keyword evidence="6" id="KW-1185">Reference proteome</keyword>
<dbReference type="InterPro" id="IPR036388">
    <property type="entry name" value="WH-like_DNA-bd_sf"/>
</dbReference>
<comment type="caution">
    <text evidence="5">The sequence shown here is derived from an EMBL/GenBank/DDBJ whole genome shotgun (WGS) entry which is preliminary data.</text>
</comment>